<dbReference type="InterPro" id="IPR006694">
    <property type="entry name" value="Fatty_acid_hydroxylase"/>
</dbReference>
<keyword evidence="5" id="KW-1185">Reference proteome</keyword>
<evidence type="ECO:0000256" key="2">
    <source>
        <dbReference type="SAM" id="Phobius"/>
    </source>
</evidence>
<feature type="transmembrane region" description="Helical" evidence="2">
    <location>
        <begin position="27"/>
        <end position="48"/>
    </location>
</feature>
<name>A0ABY8THH2_TETOB</name>
<feature type="domain" description="Fatty acid hydroxylase" evidence="3">
    <location>
        <begin position="3"/>
        <end position="113"/>
    </location>
</feature>
<reference evidence="4 5" key="1">
    <citation type="submission" date="2023-05" db="EMBL/GenBank/DDBJ databases">
        <title>A 100% complete, gapless, phased diploid assembly of the Scenedesmus obliquus UTEX 3031 genome.</title>
        <authorList>
            <person name="Biondi T.C."/>
            <person name="Hanschen E.R."/>
            <person name="Kwon T."/>
            <person name="Eng W."/>
            <person name="Kruse C.P.S."/>
            <person name="Koehler S.I."/>
            <person name="Kunde Y."/>
            <person name="Gleasner C.D."/>
            <person name="You Mak K.T."/>
            <person name="Polle J."/>
            <person name="Hovde B.T."/>
            <person name="Starkenburg S.R."/>
        </authorList>
    </citation>
    <scope>NUCLEOTIDE SEQUENCE [LARGE SCALE GENOMIC DNA]</scope>
    <source>
        <strain evidence="4 5">DOE0152z</strain>
    </source>
</reference>
<sequence length="172" mass="18697">MDWLGKTIHRQHHETPYFHISLDPPGLILSVMAAAALLFGLLFQWGALSLTATAAYYSAGLLYEWLHYVVHTHWVPPQGWLRSVRRHHMLHHCRNEDYWLSFTAPAVDAWFGTLPSSASSVPLTAMARKGHSATASGSSSRAGLASVAAAGDARDVREEAVAVTAGAAAARR</sequence>
<accession>A0ABY8THH2</accession>
<proteinExistence type="inferred from homology"/>
<keyword evidence="2" id="KW-0812">Transmembrane</keyword>
<organism evidence="4 5">
    <name type="scientific">Tetradesmus obliquus</name>
    <name type="common">Green alga</name>
    <name type="synonym">Acutodesmus obliquus</name>
    <dbReference type="NCBI Taxonomy" id="3088"/>
    <lineage>
        <taxon>Eukaryota</taxon>
        <taxon>Viridiplantae</taxon>
        <taxon>Chlorophyta</taxon>
        <taxon>core chlorophytes</taxon>
        <taxon>Chlorophyceae</taxon>
        <taxon>CS clade</taxon>
        <taxon>Sphaeropleales</taxon>
        <taxon>Scenedesmaceae</taxon>
        <taxon>Tetradesmus</taxon>
    </lineage>
</organism>
<comment type="similarity">
    <text evidence="1">Belongs to the sterol desaturase family.</text>
</comment>
<gene>
    <name evidence="4" type="ORF">OEZ85_007963</name>
</gene>
<dbReference type="Proteomes" id="UP001244341">
    <property type="component" value="Chromosome 1b"/>
</dbReference>
<evidence type="ECO:0000313" key="5">
    <source>
        <dbReference type="Proteomes" id="UP001244341"/>
    </source>
</evidence>
<dbReference type="EMBL" id="CP126208">
    <property type="protein sequence ID" value="WIA08529.1"/>
    <property type="molecule type" value="Genomic_DNA"/>
</dbReference>
<keyword evidence="2" id="KW-0472">Membrane</keyword>
<keyword evidence="2" id="KW-1133">Transmembrane helix</keyword>
<dbReference type="Pfam" id="PF04116">
    <property type="entry name" value="FA_hydroxylase"/>
    <property type="match status" value="1"/>
</dbReference>
<evidence type="ECO:0000259" key="3">
    <source>
        <dbReference type="Pfam" id="PF04116"/>
    </source>
</evidence>
<evidence type="ECO:0000256" key="1">
    <source>
        <dbReference type="ARBA" id="ARBA00009324"/>
    </source>
</evidence>
<protein>
    <recommendedName>
        <fullName evidence="3">Fatty acid hydroxylase domain-containing protein</fullName>
    </recommendedName>
</protein>
<evidence type="ECO:0000313" key="4">
    <source>
        <dbReference type="EMBL" id="WIA08529.1"/>
    </source>
</evidence>